<keyword evidence="1" id="KW-0378">Hydrolase</keyword>
<dbReference type="GO" id="GO:0000287">
    <property type="term" value="F:magnesium ion binding"/>
    <property type="evidence" value="ECO:0007669"/>
    <property type="project" value="TreeGrafter"/>
</dbReference>
<dbReference type="InterPro" id="IPR023214">
    <property type="entry name" value="HAD_sf"/>
</dbReference>
<evidence type="ECO:0000313" key="1">
    <source>
        <dbReference type="EMBL" id="MPM62035.1"/>
    </source>
</evidence>
<proteinExistence type="predicted"/>
<organism evidence="1">
    <name type="scientific">bioreactor metagenome</name>
    <dbReference type="NCBI Taxonomy" id="1076179"/>
    <lineage>
        <taxon>unclassified sequences</taxon>
        <taxon>metagenomes</taxon>
        <taxon>ecological metagenomes</taxon>
    </lineage>
</organism>
<comment type="caution">
    <text evidence="1">The sequence shown here is derived from an EMBL/GenBank/DDBJ whole genome shotgun (WGS) entry which is preliminary data.</text>
</comment>
<dbReference type="PANTHER" id="PTHR10000:SF8">
    <property type="entry name" value="HAD SUPERFAMILY HYDROLASE-LIKE, TYPE 3"/>
    <property type="match status" value="1"/>
</dbReference>
<protein>
    <submittedName>
        <fullName evidence="1">Phosphatase YwpJ</fullName>
        <ecNumber evidence="1">3.1.3.-</ecNumber>
    </submittedName>
</protein>
<dbReference type="PANTHER" id="PTHR10000">
    <property type="entry name" value="PHOSPHOSERINE PHOSPHATASE"/>
    <property type="match status" value="1"/>
</dbReference>
<dbReference type="AlphaFoldDB" id="A0A645B9C7"/>
<accession>A0A645B9C7</accession>
<dbReference type="InterPro" id="IPR036412">
    <property type="entry name" value="HAD-like_sf"/>
</dbReference>
<dbReference type="Pfam" id="PF08282">
    <property type="entry name" value="Hydrolase_3"/>
    <property type="match status" value="1"/>
</dbReference>
<gene>
    <name evidence="1" type="primary">ywpJ_5</name>
    <name evidence="1" type="ORF">SDC9_108901</name>
</gene>
<reference evidence="1" key="1">
    <citation type="submission" date="2019-08" db="EMBL/GenBank/DDBJ databases">
        <authorList>
            <person name="Kucharzyk K."/>
            <person name="Murdoch R.W."/>
            <person name="Higgins S."/>
            <person name="Loffler F."/>
        </authorList>
    </citation>
    <scope>NUCLEOTIDE SEQUENCE</scope>
</reference>
<dbReference type="GO" id="GO:0016791">
    <property type="term" value="F:phosphatase activity"/>
    <property type="evidence" value="ECO:0007669"/>
    <property type="project" value="TreeGrafter"/>
</dbReference>
<dbReference type="GO" id="GO:0005829">
    <property type="term" value="C:cytosol"/>
    <property type="evidence" value="ECO:0007669"/>
    <property type="project" value="TreeGrafter"/>
</dbReference>
<dbReference type="EMBL" id="VSSQ01018657">
    <property type="protein sequence ID" value="MPM62035.1"/>
    <property type="molecule type" value="Genomic_DNA"/>
</dbReference>
<sequence length="89" mass="10038">MLEFSDRRVSKAVALEQFCLINQLPLSKVVAFGDMSNDNEMLECSGWGVCMINGSDDTKAIAQDITEFSNDEDGFAHYMEKHYLIPLGW</sequence>
<dbReference type="SUPFAM" id="SSF56784">
    <property type="entry name" value="HAD-like"/>
    <property type="match status" value="1"/>
</dbReference>
<name>A0A645B9C7_9ZZZZ</name>
<dbReference type="Gene3D" id="3.40.50.1000">
    <property type="entry name" value="HAD superfamily/HAD-like"/>
    <property type="match status" value="1"/>
</dbReference>
<dbReference type="EC" id="3.1.3.-" evidence="1"/>